<keyword evidence="6" id="KW-0472">Membrane</keyword>
<keyword evidence="3" id="KW-0238">DNA-binding</keyword>
<dbReference type="Gene3D" id="2.170.150.80">
    <property type="entry name" value="NAC domain"/>
    <property type="match status" value="1"/>
</dbReference>
<evidence type="ECO:0000256" key="5">
    <source>
        <dbReference type="ARBA" id="ARBA00023242"/>
    </source>
</evidence>
<dbReference type="GO" id="GO:0006355">
    <property type="term" value="P:regulation of DNA-templated transcription"/>
    <property type="evidence" value="ECO:0007669"/>
    <property type="project" value="InterPro"/>
</dbReference>
<dbReference type="AlphaFoldDB" id="A0AAD2A7U9"/>
<comment type="subcellular location">
    <subcellularLocation>
        <location evidence="1">Nucleus</location>
    </subcellularLocation>
</comment>
<keyword evidence="6" id="KW-0812">Transmembrane</keyword>
<dbReference type="InterPro" id="IPR036093">
    <property type="entry name" value="NAC_dom_sf"/>
</dbReference>
<keyword evidence="5" id="KW-0539">Nucleus</keyword>
<dbReference type="PROSITE" id="PS51005">
    <property type="entry name" value="NAC"/>
    <property type="match status" value="1"/>
</dbReference>
<keyword evidence="6" id="KW-1133">Transmembrane helix</keyword>
<evidence type="ECO:0000313" key="8">
    <source>
        <dbReference type="EMBL" id="CAI9780525.1"/>
    </source>
</evidence>
<feature type="domain" description="NAC" evidence="7">
    <location>
        <begin position="121"/>
        <end position="270"/>
    </location>
</feature>
<accession>A0AAD2A7U9</accession>
<dbReference type="EMBL" id="OU503052">
    <property type="protein sequence ID" value="CAI9780525.1"/>
    <property type="molecule type" value="Genomic_DNA"/>
</dbReference>
<dbReference type="Gene3D" id="3.40.50.150">
    <property type="entry name" value="Vaccinia Virus protein VP39"/>
    <property type="match status" value="1"/>
</dbReference>
<evidence type="ECO:0000256" key="1">
    <source>
        <dbReference type="ARBA" id="ARBA00004123"/>
    </source>
</evidence>
<evidence type="ECO:0000256" key="2">
    <source>
        <dbReference type="ARBA" id="ARBA00023015"/>
    </source>
</evidence>
<evidence type="ECO:0000256" key="3">
    <source>
        <dbReference type="ARBA" id="ARBA00023125"/>
    </source>
</evidence>
<sequence length="536" mass="61239">MKLDGLLFVHYFCHKTFAYHFEDVNEDDWITQYFFDGGTMPSANLLLYFQSLILILLRAGQQMSFDSSEKHQWFLWIALCFMNRRRLWLSEVYWSTVGGGVLWLVYCGAFYCHSLMARTALPPGFRFHPTDVELVMYYLKRKVMGKRLHFEPIAEVNIYKFSPWDLPDKSCLKSKDLEWFFFCPRERKYACGDRMKRGTENGYWKTTGKDRPVHYNENVVGMVRTLVFHRGRASQGQRTNWVIHEYRILDEQLAAAGLQDIYVLCKVFQKNGLGPKNGAQYGAPFNEADWDDDHDDDVQNHVTSLPSDGPSLTASTLPENQNCSVITSMVNPGSKSGQSIEIGPSHFSGPSVTDDSVLLNENGNHGKQADLNQKGKNKYLPCLDGNEIYNGLWDLDNWENYLLTSELFTGLQKDGYPLNYTLPQDDSTYLELNDLDVPLNRPAEVNEMEQMQFENFFIPFAQGDTEQLIFGGNFSGMDEYASCLGHLPVPPERSNQQGSCSDVLQMEISQCDCGYNATAQTLNFTSGDSEEWANFV</sequence>
<reference evidence="8" key="1">
    <citation type="submission" date="2023-05" db="EMBL/GenBank/DDBJ databases">
        <authorList>
            <person name="Huff M."/>
        </authorList>
    </citation>
    <scope>NUCLEOTIDE SEQUENCE</scope>
</reference>
<evidence type="ECO:0000256" key="4">
    <source>
        <dbReference type="ARBA" id="ARBA00023163"/>
    </source>
</evidence>
<keyword evidence="2" id="KW-0805">Transcription regulation</keyword>
<dbReference type="SUPFAM" id="SSF101941">
    <property type="entry name" value="NAC domain"/>
    <property type="match status" value="1"/>
</dbReference>
<dbReference type="Proteomes" id="UP000834106">
    <property type="component" value="Chromosome 17"/>
</dbReference>
<dbReference type="Pfam" id="PF02365">
    <property type="entry name" value="NAM"/>
    <property type="match status" value="1"/>
</dbReference>
<name>A0AAD2A7U9_9LAMI</name>
<dbReference type="GO" id="GO:0005634">
    <property type="term" value="C:nucleus"/>
    <property type="evidence" value="ECO:0007669"/>
    <property type="project" value="UniProtKB-SubCell"/>
</dbReference>
<dbReference type="FunFam" id="2.170.150.80:FF:000002">
    <property type="entry name" value="Nac domain-containing protein 86"/>
    <property type="match status" value="1"/>
</dbReference>
<dbReference type="GO" id="GO:0003677">
    <property type="term" value="F:DNA binding"/>
    <property type="evidence" value="ECO:0007669"/>
    <property type="project" value="UniProtKB-KW"/>
</dbReference>
<evidence type="ECO:0000256" key="6">
    <source>
        <dbReference type="SAM" id="Phobius"/>
    </source>
</evidence>
<dbReference type="PANTHER" id="PTHR31744:SF210">
    <property type="entry name" value="NAC DOMAIN-CONTAINING PROTEIN 86-LIKE"/>
    <property type="match status" value="1"/>
</dbReference>
<protein>
    <recommendedName>
        <fullName evidence="7">NAC domain-containing protein</fullName>
    </recommendedName>
</protein>
<feature type="transmembrane region" description="Helical" evidence="6">
    <location>
        <begin position="42"/>
        <end position="60"/>
    </location>
</feature>
<dbReference type="InterPro" id="IPR029063">
    <property type="entry name" value="SAM-dependent_MTases_sf"/>
</dbReference>
<evidence type="ECO:0000313" key="9">
    <source>
        <dbReference type="Proteomes" id="UP000834106"/>
    </source>
</evidence>
<organism evidence="8 9">
    <name type="scientific">Fraxinus pennsylvanica</name>
    <dbReference type="NCBI Taxonomy" id="56036"/>
    <lineage>
        <taxon>Eukaryota</taxon>
        <taxon>Viridiplantae</taxon>
        <taxon>Streptophyta</taxon>
        <taxon>Embryophyta</taxon>
        <taxon>Tracheophyta</taxon>
        <taxon>Spermatophyta</taxon>
        <taxon>Magnoliopsida</taxon>
        <taxon>eudicotyledons</taxon>
        <taxon>Gunneridae</taxon>
        <taxon>Pentapetalae</taxon>
        <taxon>asterids</taxon>
        <taxon>lamiids</taxon>
        <taxon>Lamiales</taxon>
        <taxon>Oleaceae</taxon>
        <taxon>Oleeae</taxon>
        <taxon>Fraxinus</taxon>
    </lineage>
</organism>
<dbReference type="InterPro" id="IPR003441">
    <property type="entry name" value="NAC-dom"/>
</dbReference>
<keyword evidence="4" id="KW-0804">Transcription</keyword>
<gene>
    <name evidence="8" type="ORF">FPE_LOCUS27955</name>
</gene>
<feature type="transmembrane region" description="Helical" evidence="6">
    <location>
        <begin position="92"/>
        <end position="111"/>
    </location>
</feature>
<proteinExistence type="predicted"/>
<evidence type="ECO:0000259" key="7">
    <source>
        <dbReference type="PROSITE" id="PS51005"/>
    </source>
</evidence>
<keyword evidence="9" id="KW-1185">Reference proteome</keyword>
<dbReference type="PANTHER" id="PTHR31744">
    <property type="entry name" value="PROTEIN CUP-SHAPED COTYLEDON 2-RELATED"/>
    <property type="match status" value="1"/>
</dbReference>